<accession>A0A8S1R5C0</accession>
<dbReference type="GO" id="GO:0045182">
    <property type="term" value="F:translation regulator activity"/>
    <property type="evidence" value="ECO:0007669"/>
    <property type="project" value="InterPro"/>
</dbReference>
<protein>
    <recommendedName>
        <fullName evidence="4">WD40-repeat-containing domain</fullName>
    </recommendedName>
</protein>
<dbReference type="EMBL" id="CAJJDN010000134">
    <property type="protein sequence ID" value="CAD8121860.1"/>
    <property type="molecule type" value="Genomic_DNA"/>
</dbReference>
<dbReference type="Proteomes" id="UP000692954">
    <property type="component" value="Unassembled WGS sequence"/>
</dbReference>
<reference evidence="2" key="1">
    <citation type="submission" date="2021-01" db="EMBL/GenBank/DDBJ databases">
        <authorList>
            <consortium name="Genoscope - CEA"/>
            <person name="William W."/>
        </authorList>
    </citation>
    <scope>NUCLEOTIDE SEQUENCE</scope>
</reference>
<organism evidence="2 3">
    <name type="scientific">Paramecium sonneborni</name>
    <dbReference type="NCBI Taxonomy" id="65129"/>
    <lineage>
        <taxon>Eukaryota</taxon>
        <taxon>Sar</taxon>
        <taxon>Alveolata</taxon>
        <taxon>Ciliophora</taxon>
        <taxon>Intramacronucleata</taxon>
        <taxon>Oligohymenophorea</taxon>
        <taxon>Peniculida</taxon>
        <taxon>Parameciidae</taxon>
        <taxon>Paramecium</taxon>
    </lineage>
</organism>
<keyword evidence="3" id="KW-1185">Reference proteome</keyword>
<name>A0A8S1R5C0_9CILI</name>
<feature type="repeat" description="WD" evidence="1">
    <location>
        <begin position="553"/>
        <end position="594"/>
    </location>
</feature>
<keyword evidence="1" id="KW-0853">WD repeat</keyword>
<dbReference type="PANTHER" id="PTHR19868">
    <property type="entry name" value="RECEPTOR FOR ACTIVATED PROTEIN KINASE C RACK1"/>
    <property type="match status" value="1"/>
</dbReference>
<dbReference type="GO" id="GO:0043022">
    <property type="term" value="F:ribosome binding"/>
    <property type="evidence" value="ECO:0007669"/>
    <property type="project" value="InterPro"/>
</dbReference>
<gene>
    <name evidence="2" type="ORF">PSON_ATCC_30995.1.T1340162</name>
</gene>
<sequence length="1038" mass="122723">MSLLVEKSVKYLVIKSGQNMVMKHLLAGDQTQIFNQFELSSEEVVFINKDFLIQKTTQNSLKIIDLNNMEEQTEIKYNIFTIQEPKEGGNLLVPLIAIETNQIIQIFQLMKENNKILLKPFVGEIIIAQDNQTNLAFSDNSYFFAYSNKQSINIYQIKSQQIVKLSTINIDFEVKKIELSNFQNICILSQDRLIFYNNFQVIETIDNFHKHTDLEDQDVKTNTLFTSLKLNHNDKLLALQFQDHIYFQTLSEIDSNNAINKASKGQKLYSNMFSTSIDNKTFAILDQRIRTIKYYDFDWKNIFQPLYILEIENEQNLLNIQFINDPNSILVIYPDNIQIWNHKSQKKEKSIEGSYNFKTQVSINTDVAVIVYSKILINKNIKSRTTYQQQFLAKYPHFTSDGQYIVFEKNNVEIMFQSLQDPKLTYTFKICNKENFLTLLPQSNLLITFDNRRFYFNFWDASILDNINLLHKIPILDNRENCKLYKQLLISKNNKNVYCIYNLKELINNSYDNILDTKCSLLMMCPNETKYCKVDENKISIWNLKERVRLEDFIGHFEAISAVNFTQDEKYMVSVDRGGLIIVWNMLNHQNIKIDLNKKAELVSCKFMNIQDSLGITCMIQNEIVIFDLKNFESYEIYHRIPTNQQYEIIDQNVFSKGNKLAISYLIEKKRLCIRIFKVDTKEIIENITISYFQIFICSINSEEYFIKDKKEQYISVITQETNHFWMYNWSLQFLEIYNFNSSSGALPIYRIFLPLNSQDICRYGSLKRVRVGNKYLTYYYEDQFRIIDLELYKQQVYFCVFDNEIDFKGQLSEDTLILFQSDNQSQSYNLINYKSDQQQIQTLFNTDCNQFILAFSNNGQYCAQGWNLGHIRIFKVQNNKKWSKWGDWNSKQKKIDCLIFIQNDEILISSQYNELSFWNMKQETIQKGTLIQEIKIDFKIEEIVDSHNGYIALSLEGGIIQIITIDQSKCNIENENYKKQYFGCYRSFPQLYNIQTQNCIIQNSIIKNQDNQSILHLFSNQEIKEFESGFNNEETDE</sequence>
<dbReference type="OrthoDB" id="309409at2759"/>
<dbReference type="InterPro" id="IPR045223">
    <property type="entry name" value="RACK1-like"/>
</dbReference>
<evidence type="ECO:0008006" key="4">
    <source>
        <dbReference type="Google" id="ProtNLM"/>
    </source>
</evidence>
<dbReference type="AlphaFoldDB" id="A0A8S1R5C0"/>
<evidence type="ECO:0000313" key="2">
    <source>
        <dbReference type="EMBL" id="CAD8121860.1"/>
    </source>
</evidence>
<proteinExistence type="predicted"/>
<dbReference type="PROSITE" id="PS50082">
    <property type="entry name" value="WD_REPEATS_2"/>
    <property type="match status" value="1"/>
</dbReference>
<comment type="caution">
    <text evidence="2">The sequence shown here is derived from an EMBL/GenBank/DDBJ whole genome shotgun (WGS) entry which is preliminary data.</text>
</comment>
<dbReference type="InterPro" id="IPR001680">
    <property type="entry name" value="WD40_rpt"/>
</dbReference>
<evidence type="ECO:0000313" key="3">
    <source>
        <dbReference type="Proteomes" id="UP000692954"/>
    </source>
</evidence>
<evidence type="ECO:0000256" key="1">
    <source>
        <dbReference type="PROSITE-ProRule" id="PRU00221"/>
    </source>
</evidence>